<sequence>MIKLTPERLIKLAVDCTEVLMRTVAQNDRITIGELAINCDVCNNTMRSALKALLSDSETRAALQVLFYYIQAEDTFYKQEDLPDDEFIQALSGTDLYQRDILDSARIWATYARRDAVEMHEHRKAVGERAIERYQGYMKP</sequence>
<dbReference type="EMBL" id="MN103543">
    <property type="protein sequence ID" value="QEM41759.1"/>
    <property type="molecule type" value="Genomic_DNA"/>
</dbReference>
<evidence type="ECO:0000313" key="1">
    <source>
        <dbReference type="EMBL" id="QEM41759.1"/>
    </source>
</evidence>
<name>A0A5C1K7M1_9CAUD</name>
<reference evidence="1 2" key="1">
    <citation type="submission" date="2019-06" db="EMBL/GenBank/DDBJ databases">
        <title>A distant relative of Phikzvirus genus phages from a therapeutic phage collection.</title>
        <authorList>
            <person name="Hejnowicz M.S."/>
            <person name="Dabrowski K."/>
            <person name="Gawor J."/>
            <person name="Weber-Dabrowska B."/>
            <person name="Gromadka R."/>
            <person name="Lobocka M.B."/>
        </authorList>
    </citation>
    <scope>NUCLEOTIDE SEQUENCE [LARGE SCALE GENOMIC DNA]</scope>
</reference>
<protein>
    <submittedName>
        <fullName evidence="1">Uncharacterized protein</fullName>
    </submittedName>
</protein>
<dbReference type="RefSeq" id="YP_010660770.1">
    <property type="nucleotide sequence ID" value="NC_070882.1"/>
</dbReference>
<accession>A0A5C1K7M1</accession>
<dbReference type="KEGG" id="vg:77936780"/>
<dbReference type="GeneID" id="77936780"/>
<dbReference type="Proteomes" id="UP000322144">
    <property type="component" value="Segment"/>
</dbReference>
<keyword evidence="2" id="KW-1185">Reference proteome</keyword>
<organism evidence="1 2">
    <name type="scientific">Pseudomonas phage vB_PaeM_PS119XW</name>
    <dbReference type="NCBI Taxonomy" id="2601632"/>
    <lineage>
        <taxon>Viruses</taxon>
        <taxon>Duplodnaviria</taxon>
        <taxon>Heunggongvirae</taxon>
        <taxon>Uroviricota</taxon>
        <taxon>Caudoviricetes</taxon>
        <taxon>Chimalliviridae</taxon>
        <taxon>Pawinskivirus</taxon>
        <taxon>Pawinskivirus PS119XW</taxon>
    </lineage>
</organism>
<proteinExistence type="predicted"/>
<evidence type="ECO:0000313" key="2">
    <source>
        <dbReference type="Proteomes" id="UP000322144"/>
    </source>
</evidence>